<protein>
    <recommendedName>
        <fullName evidence="3">DUF1579 domain-containing protein</fullName>
    </recommendedName>
</protein>
<proteinExistence type="predicted"/>
<name>A0ABQ5YHA7_9NEIS</name>
<dbReference type="Pfam" id="PF07617">
    <property type="entry name" value="DUF1579"/>
    <property type="match status" value="1"/>
</dbReference>
<evidence type="ECO:0000313" key="2">
    <source>
        <dbReference type="Proteomes" id="UP001156706"/>
    </source>
</evidence>
<gene>
    <name evidence="1" type="ORF">GCM10007907_26180</name>
</gene>
<dbReference type="EMBL" id="BSOG01000003">
    <property type="protein sequence ID" value="GLR13828.1"/>
    <property type="molecule type" value="Genomic_DNA"/>
</dbReference>
<keyword evidence="2" id="KW-1185">Reference proteome</keyword>
<sequence length="159" mass="18386">MQMDAQDEHRWLLQLVGEWRYESEAVMGPDEPLMKFQGEETVRALGDLWVLLEGRGEMPDGDMANMLMTLGYDPQKGRFCGSWVGSMMTYLWVYDGSLDKDRRILSLDAEGPDFAVEGKMGKYRDVIELHGTDHRTLKSHTLGDDGQWHCFMTANYWRK</sequence>
<evidence type="ECO:0000313" key="1">
    <source>
        <dbReference type="EMBL" id="GLR13828.1"/>
    </source>
</evidence>
<accession>A0ABQ5YHA7</accession>
<comment type="caution">
    <text evidence="1">The sequence shown here is derived from an EMBL/GenBank/DDBJ whole genome shotgun (WGS) entry which is preliminary data.</text>
</comment>
<dbReference type="RefSeq" id="WP_284196931.1">
    <property type="nucleotide sequence ID" value="NZ_BSOG01000003.1"/>
</dbReference>
<dbReference type="Proteomes" id="UP001156706">
    <property type="component" value="Unassembled WGS sequence"/>
</dbReference>
<organism evidence="1 2">
    <name type="scientific">Chitinimonas prasina</name>
    <dbReference type="NCBI Taxonomy" id="1434937"/>
    <lineage>
        <taxon>Bacteria</taxon>
        <taxon>Pseudomonadati</taxon>
        <taxon>Pseudomonadota</taxon>
        <taxon>Betaproteobacteria</taxon>
        <taxon>Neisseriales</taxon>
        <taxon>Chitinibacteraceae</taxon>
        <taxon>Chitinimonas</taxon>
    </lineage>
</organism>
<evidence type="ECO:0008006" key="3">
    <source>
        <dbReference type="Google" id="ProtNLM"/>
    </source>
</evidence>
<dbReference type="InterPro" id="IPR011473">
    <property type="entry name" value="DUF1579"/>
</dbReference>
<reference evidence="2" key="1">
    <citation type="journal article" date="2019" name="Int. J. Syst. Evol. Microbiol.">
        <title>The Global Catalogue of Microorganisms (GCM) 10K type strain sequencing project: providing services to taxonomists for standard genome sequencing and annotation.</title>
        <authorList>
            <consortium name="The Broad Institute Genomics Platform"/>
            <consortium name="The Broad Institute Genome Sequencing Center for Infectious Disease"/>
            <person name="Wu L."/>
            <person name="Ma J."/>
        </authorList>
    </citation>
    <scope>NUCLEOTIDE SEQUENCE [LARGE SCALE GENOMIC DNA]</scope>
    <source>
        <strain evidence="2">NBRC 110044</strain>
    </source>
</reference>